<dbReference type="GO" id="GO:0003677">
    <property type="term" value="F:DNA binding"/>
    <property type="evidence" value="ECO:0007669"/>
    <property type="project" value="UniProtKB-UniRule"/>
</dbReference>
<dbReference type="Gene3D" id="1.10.150.130">
    <property type="match status" value="1"/>
</dbReference>
<dbReference type="GO" id="GO:0015074">
    <property type="term" value="P:DNA integration"/>
    <property type="evidence" value="ECO:0007669"/>
    <property type="project" value="UniProtKB-KW"/>
</dbReference>
<dbReference type="SUPFAM" id="SSF56349">
    <property type="entry name" value="DNA breaking-rejoining enzymes"/>
    <property type="match status" value="1"/>
</dbReference>
<proteinExistence type="inferred from homology"/>
<dbReference type="GO" id="GO:0006310">
    <property type="term" value="P:DNA recombination"/>
    <property type="evidence" value="ECO:0007669"/>
    <property type="project" value="UniProtKB-KW"/>
</dbReference>
<dbReference type="InterPro" id="IPR013762">
    <property type="entry name" value="Integrase-like_cat_sf"/>
</dbReference>
<evidence type="ECO:0000313" key="9">
    <source>
        <dbReference type="Proteomes" id="UP000464378"/>
    </source>
</evidence>
<keyword evidence="2" id="KW-0229">DNA integration</keyword>
<evidence type="ECO:0000256" key="5">
    <source>
        <dbReference type="PROSITE-ProRule" id="PRU01248"/>
    </source>
</evidence>
<dbReference type="InterPro" id="IPR050090">
    <property type="entry name" value="Tyrosine_recombinase_XerCD"/>
</dbReference>
<evidence type="ECO:0008006" key="10">
    <source>
        <dbReference type="Google" id="ProtNLM"/>
    </source>
</evidence>
<evidence type="ECO:0000256" key="4">
    <source>
        <dbReference type="ARBA" id="ARBA00023172"/>
    </source>
</evidence>
<organism evidence="8">
    <name type="scientific">Tuwongella immobilis</name>
    <dbReference type="NCBI Taxonomy" id="692036"/>
    <lineage>
        <taxon>Bacteria</taxon>
        <taxon>Pseudomonadati</taxon>
        <taxon>Planctomycetota</taxon>
        <taxon>Planctomycetia</taxon>
        <taxon>Gemmatales</taxon>
        <taxon>Gemmataceae</taxon>
        <taxon>Tuwongella</taxon>
    </lineage>
</organism>
<dbReference type="InterPro" id="IPR011010">
    <property type="entry name" value="DNA_brk_join_enz"/>
</dbReference>
<evidence type="ECO:0000313" key="8">
    <source>
        <dbReference type="EMBL" id="VIP05349.1"/>
    </source>
</evidence>
<protein>
    <recommendedName>
        <fullName evidence="10">Tyr recombinase domain-containing protein</fullName>
    </recommendedName>
</protein>
<evidence type="ECO:0000256" key="2">
    <source>
        <dbReference type="ARBA" id="ARBA00022908"/>
    </source>
</evidence>
<gene>
    <name evidence="8" type="ORF">GMBLW1_38440</name>
</gene>
<dbReference type="InterPro" id="IPR002104">
    <property type="entry name" value="Integrase_catalytic"/>
</dbReference>
<keyword evidence="3 5" id="KW-0238">DNA-binding</keyword>
<dbReference type="Proteomes" id="UP000464378">
    <property type="component" value="Chromosome"/>
</dbReference>
<dbReference type="Pfam" id="PF00589">
    <property type="entry name" value="Phage_integrase"/>
    <property type="match status" value="1"/>
</dbReference>
<dbReference type="EMBL" id="LR593887">
    <property type="protein sequence ID" value="VTS08054.1"/>
    <property type="molecule type" value="Genomic_DNA"/>
</dbReference>
<dbReference type="EMBL" id="LR586016">
    <property type="protein sequence ID" value="VIP05349.1"/>
    <property type="molecule type" value="Genomic_DNA"/>
</dbReference>
<evidence type="ECO:0000256" key="1">
    <source>
        <dbReference type="ARBA" id="ARBA00008857"/>
    </source>
</evidence>
<name>A0A6C2YWQ8_9BACT</name>
<dbReference type="InterPro" id="IPR044068">
    <property type="entry name" value="CB"/>
</dbReference>
<keyword evidence="9" id="KW-1185">Reference proteome</keyword>
<dbReference type="RefSeq" id="WP_162660434.1">
    <property type="nucleotide sequence ID" value="NZ_LR593887.1"/>
</dbReference>
<dbReference type="InterPro" id="IPR004107">
    <property type="entry name" value="Integrase_SAM-like_N"/>
</dbReference>
<dbReference type="PROSITE" id="PS51900">
    <property type="entry name" value="CB"/>
    <property type="match status" value="1"/>
</dbReference>
<dbReference type="PANTHER" id="PTHR30349">
    <property type="entry name" value="PHAGE INTEGRASE-RELATED"/>
    <property type="match status" value="1"/>
</dbReference>
<evidence type="ECO:0000256" key="3">
    <source>
        <dbReference type="ARBA" id="ARBA00023125"/>
    </source>
</evidence>
<dbReference type="InterPro" id="IPR010998">
    <property type="entry name" value="Integrase_recombinase_N"/>
</dbReference>
<keyword evidence="4" id="KW-0233">DNA recombination</keyword>
<dbReference type="AlphaFoldDB" id="A0A6C2YWQ8"/>
<comment type="similarity">
    <text evidence="1">Belongs to the 'phage' integrase family.</text>
</comment>
<dbReference type="Pfam" id="PF13495">
    <property type="entry name" value="Phage_int_SAM_4"/>
    <property type="match status" value="1"/>
</dbReference>
<dbReference type="KEGG" id="tim:GMBLW1_38440"/>
<sequence length="324" mass="37150">MMIDHQLTSRNKHEILPFEEIDSFRRACDDFFAGRIANSHTRKAYLRAARQFFAWCDTRGVPPKGVTAGLIARYFNERGWAVPTEKQHLAALRSLFDHLVAERLLDINPAASVRRARYSQDEGKTAEITTAEVRRLLSTIDTSNVLGLRDRAIIGVLNFTGARVGAIAALRLGDIRDDGSITTLHFREKNGKRRAVPVRPDLESWLRAYQHAADIDCDPRMNRDAPLFRCVQWDKSSRRLITNKSNMTPEYMRRMIKRRCKAANLSERITPHSFRVKTVTTLLQAGQPLEDVQYLVGHADPRTTRLYDRRKKRVTWDLVNSIPG</sequence>
<dbReference type="PANTHER" id="PTHR30349:SF41">
    <property type="entry name" value="INTEGRASE_RECOMBINASE PROTEIN MJ0367-RELATED"/>
    <property type="match status" value="1"/>
</dbReference>
<accession>A0A6C2YWQ8</accession>
<reference evidence="8" key="1">
    <citation type="submission" date="2019-04" db="EMBL/GenBank/DDBJ databases">
        <authorList>
            <consortium name="Science for Life Laboratories"/>
        </authorList>
    </citation>
    <scope>NUCLEOTIDE SEQUENCE</scope>
    <source>
        <strain evidence="8">MBLW1</strain>
    </source>
</reference>
<dbReference type="InParanoid" id="A0A6C2YWQ8"/>
<evidence type="ECO:0000259" key="7">
    <source>
        <dbReference type="PROSITE" id="PS51900"/>
    </source>
</evidence>
<dbReference type="PROSITE" id="PS51898">
    <property type="entry name" value="TYR_RECOMBINASE"/>
    <property type="match status" value="1"/>
</dbReference>
<dbReference type="Gene3D" id="1.10.443.10">
    <property type="entry name" value="Intergrase catalytic core"/>
    <property type="match status" value="1"/>
</dbReference>
<feature type="domain" description="Tyr recombinase" evidence="6">
    <location>
        <begin position="123"/>
        <end position="323"/>
    </location>
</feature>
<evidence type="ECO:0000259" key="6">
    <source>
        <dbReference type="PROSITE" id="PS51898"/>
    </source>
</evidence>
<feature type="domain" description="Core-binding (CB)" evidence="7">
    <location>
        <begin position="22"/>
        <end position="100"/>
    </location>
</feature>